<protein>
    <recommendedName>
        <fullName evidence="5">Tetrapyrrole methylase domain-containing protein</fullName>
    </recommendedName>
</protein>
<gene>
    <name evidence="2" type="ORF">CKY02_05535</name>
    <name evidence="1" type="ORF">GPY48_17750</name>
</gene>
<evidence type="ECO:0000313" key="2">
    <source>
        <dbReference type="EMBL" id="RAX13580.1"/>
    </source>
</evidence>
<organism evidence="2 3">
    <name type="scientific">Photorhabdus bodei</name>
    <dbReference type="NCBI Taxonomy" id="2029681"/>
    <lineage>
        <taxon>Bacteria</taxon>
        <taxon>Pseudomonadati</taxon>
        <taxon>Pseudomonadota</taxon>
        <taxon>Gammaproteobacteria</taxon>
        <taxon>Enterobacterales</taxon>
        <taxon>Morganellaceae</taxon>
        <taxon>Photorhabdus</taxon>
    </lineage>
</organism>
<name>A0A329XC48_9GAMM</name>
<reference evidence="1 4" key="3">
    <citation type="submission" date="2019-12" db="EMBL/GenBank/DDBJ databases">
        <title>Engineering Photorhabdus to improve their lethality against agricultural pests.</title>
        <authorList>
            <person name="Machado R.A.R."/>
        </authorList>
    </citation>
    <scope>NUCLEOTIDE SEQUENCE [LARGE SCALE GENOMIC DNA]</scope>
    <source>
        <strain evidence="1 4">M-CN4</strain>
    </source>
</reference>
<dbReference type="GeneID" id="88805360"/>
<accession>A0A329XC48</accession>
<dbReference type="SUPFAM" id="SSF53790">
    <property type="entry name" value="Tetrapyrrole methylase"/>
    <property type="match status" value="1"/>
</dbReference>
<keyword evidence="4" id="KW-1185">Reference proteome</keyword>
<evidence type="ECO:0000313" key="3">
    <source>
        <dbReference type="Proteomes" id="UP000250919"/>
    </source>
</evidence>
<dbReference type="AlphaFoldDB" id="A0A329XC48"/>
<reference evidence="2 3" key="2">
    <citation type="journal article" date="2018" name="Int. J. Syst. Evol. Microbiol.">
        <title>Whole-genome-based revisit of Photorhabdus phylogeny: proposal for the elevation of most Photorhabdus subspecies to the species level and description of one novel species Photorhabdus bodei sp. nov., and one novel subspecies Photorhabdus laumondii subsp. clarkei subsp. nov.</title>
        <authorList>
            <person name="Machado R.A.R."/>
            <person name="Wuthrich D."/>
            <person name="Kuhnert P."/>
            <person name="Arce C.C.M."/>
            <person name="Thonen L."/>
            <person name="Ruiz C."/>
            <person name="Zhang X."/>
            <person name="Robert C.A.M."/>
            <person name="Karimi J."/>
            <person name="Kamali S."/>
            <person name="Ma J."/>
            <person name="Bruggmann R."/>
            <person name="Erb M."/>
        </authorList>
    </citation>
    <scope>NUCLEOTIDE SEQUENCE [LARGE SCALE GENOMIC DNA]</scope>
    <source>
        <strain evidence="2 3">LJ24-63</strain>
    </source>
</reference>
<evidence type="ECO:0000313" key="1">
    <source>
        <dbReference type="EMBL" id="NDL04973.1"/>
    </source>
</evidence>
<dbReference type="EMBL" id="NSCM01000005">
    <property type="protein sequence ID" value="RAX13580.1"/>
    <property type="molecule type" value="Genomic_DNA"/>
</dbReference>
<dbReference type="Proteomes" id="UP000250919">
    <property type="component" value="Unassembled WGS sequence"/>
</dbReference>
<evidence type="ECO:0000313" key="4">
    <source>
        <dbReference type="Proteomes" id="UP000466619"/>
    </source>
</evidence>
<dbReference type="Proteomes" id="UP000466619">
    <property type="component" value="Unassembled WGS sequence"/>
</dbReference>
<dbReference type="EMBL" id="WSFC01000046">
    <property type="protein sequence ID" value="NDL04973.1"/>
    <property type="molecule type" value="Genomic_DNA"/>
</dbReference>
<dbReference type="RefSeq" id="WP_112894536.1">
    <property type="nucleotide sequence ID" value="NZ_CAWNYH010000005.1"/>
</dbReference>
<comment type="caution">
    <text evidence="2">The sequence shown here is derived from an EMBL/GenBank/DDBJ whole genome shotgun (WGS) entry which is preliminary data.</text>
</comment>
<dbReference type="GO" id="GO:0008168">
    <property type="term" value="F:methyltransferase activity"/>
    <property type="evidence" value="ECO:0007669"/>
    <property type="project" value="InterPro"/>
</dbReference>
<dbReference type="InterPro" id="IPR035996">
    <property type="entry name" value="4pyrrol_Methylase_sf"/>
</dbReference>
<reference evidence="2" key="1">
    <citation type="submission" date="2017-08" db="EMBL/GenBank/DDBJ databases">
        <authorList>
            <person name="de Groot N.N."/>
        </authorList>
    </citation>
    <scope>NUCLEOTIDE SEQUENCE</scope>
    <source>
        <strain evidence="2">LJ24-63</strain>
    </source>
</reference>
<evidence type="ECO:0008006" key="5">
    <source>
        <dbReference type="Google" id="ProtNLM"/>
    </source>
</evidence>
<sequence length="263" mass="30049">MKRIRVVGTGIKGIKHLTLDAIDNFFASKKTLLFFPQKELVAYFKEHNLHSEDITNLYVNGNQDMSNYTVIVTRIFDEVAVYDDIAFCLPGHPRFGVTLIKLLKERAHSVDTELTISLGLSSFDTMLDDTELDPLEHGTSIVDANLLILLDYNIEPSLNYFLYHICSVGTTRTFIKDPTQQNAIHYLKAKLLKHYPKEHIVRMVSSAEYGRDQAIIKEVTMENLETLLPDITFSSTLFIPYIKPEAKRLNRDFLAYLQASIMA</sequence>
<proteinExistence type="predicted"/>